<organism evidence="3">
    <name type="scientific">Harpegnathos saltator</name>
    <name type="common">Jerdon's jumping ant</name>
    <dbReference type="NCBI Taxonomy" id="610380"/>
    <lineage>
        <taxon>Eukaryota</taxon>
        <taxon>Metazoa</taxon>
        <taxon>Ecdysozoa</taxon>
        <taxon>Arthropoda</taxon>
        <taxon>Hexapoda</taxon>
        <taxon>Insecta</taxon>
        <taxon>Pterygota</taxon>
        <taxon>Neoptera</taxon>
        <taxon>Endopterygota</taxon>
        <taxon>Hymenoptera</taxon>
        <taxon>Apocrita</taxon>
        <taxon>Aculeata</taxon>
        <taxon>Formicoidea</taxon>
        <taxon>Formicidae</taxon>
        <taxon>Ponerinae</taxon>
        <taxon>Ponerini</taxon>
        <taxon>Harpegnathos</taxon>
    </lineage>
</organism>
<dbReference type="AlphaFoldDB" id="E2BF56"/>
<accession>E2BF56</accession>
<dbReference type="InterPro" id="IPR041426">
    <property type="entry name" value="Mos1_HTH"/>
</dbReference>
<gene>
    <name evidence="2" type="ORF">EAI_12275</name>
</gene>
<dbReference type="Gene3D" id="1.10.10.1450">
    <property type="match status" value="1"/>
</dbReference>
<evidence type="ECO:0000313" key="3">
    <source>
        <dbReference type="Proteomes" id="UP000008237"/>
    </source>
</evidence>
<evidence type="ECO:0000313" key="2">
    <source>
        <dbReference type="EMBL" id="EFN85674.1"/>
    </source>
</evidence>
<dbReference type="Pfam" id="PF17906">
    <property type="entry name" value="HTH_48"/>
    <property type="match status" value="1"/>
</dbReference>
<dbReference type="Proteomes" id="UP000008237">
    <property type="component" value="Unassembled WGS sequence"/>
</dbReference>
<feature type="non-terminal residue" evidence="2">
    <location>
        <position position="1"/>
    </location>
</feature>
<protein>
    <recommendedName>
        <fullName evidence="1">Mos1 transposase HTH domain-containing protein</fullName>
    </recommendedName>
</protein>
<keyword evidence="3" id="KW-1185">Reference proteome</keyword>
<name>E2BF56_HARSA</name>
<proteinExistence type="predicted"/>
<feature type="non-terminal residue" evidence="2">
    <location>
        <position position="50"/>
    </location>
</feature>
<dbReference type="EMBL" id="GL447944">
    <property type="protein sequence ID" value="EFN85674.1"/>
    <property type="molecule type" value="Genomic_DNA"/>
</dbReference>
<sequence length="50" mass="5766">RKNAARAYESICSFLGEGVISYDVGAFWFRRFKSGDFSLSDEERLGSRRK</sequence>
<reference evidence="2 3" key="1">
    <citation type="journal article" date="2010" name="Science">
        <title>Genomic comparison of the ants Camponotus floridanus and Harpegnathos saltator.</title>
        <authorList>
            <person name="Bonasio R."/>
            <person name="Zhang G."/>
            <person name="Ye C."/>
            <person name="Mutti N.S."/>
            <person name="Fang X."/>
            <person name="Qin N."/>
            <person name="Donahue G."/>
            <person name="Yang P."/>
            <person name="Li Q."/>
            <person name="Li C."/>
            <person name="Zhang P."/>
            <person name="Huang Z."/>
            <person name="Berger S.L."/>
            <person name="Reinberg D."/>
            <person name="Wang J."/>
            <person name="Liebig J."/>
        </authorList>
    </citation>
    <scope>NUCLEOTIDE SEQUENCE [LARGE SCALE GENOMIC DNA]</scope>
    <source>
        <strain evidence="2 3">R22 G/1</strain>
    </source>
</reference>
<dbReference type="InParanoid" id="E2BF56"/>
<evidence type="ECO:0000259" key="1">
    <source>
        <dbReference type="Pfam" id="PF17906"/>
    </source>
</evidence>
<feature type="domain" description="Mos1 transposase HTH" evidence="1">
    <location>
        <begin position="2"/>
        <end position="36"/>
    </location>
</feature>